<proteinExistence type="predicted"/>
<feature type="compositionally biased region" description="Polar residues" evidence="1">
    <location>
        <begin position="437"/>
        <end position="450"/>
    </location>
</feature>
<evidence type="ECO:0000256" key="2">
    <source>
        <dbReference type="SAM" id="Phobius"/>
    </source>
</evidence>
<feature type="compositionally biased region" description="Polar residues" evidence="1">
    <location>
        <begin position="315"/>
        <end position="337"/>
    </location>
</feature>
<feature type="compositionally biased region" description="Low complexity" evidence="1">
    <location>
        <begin position="148"/>
        <end position="161"/>
    </location>
</feature>
<feature type="region of interest" description="Disordered" evidence="1">
    <location>
        <begin position="470"/>
        <end position="510"/>
    </location>
</feature>
<dbReference type="Proteomes" id="UP001159427">
    <property type="component" value="Unassembled WGS sequence"/>
</dbReference>
<comment type="caution">
    <text evidence="3">The sequence shown here is derived from an EMBL/GenBank/DDBJ whole genome shotgun (WGS) entry which is preliminary data.</text>
</comment>
<feature type="compositionally biased region" description="Polar residues" evidence="1">
    <location>
        <begin position="495"/>
        <end position="508"/>
    </location>
</feature>
<feature type="transmembrane region" description="Helical" evidence="2">
    <location>
        <begin position="48"/>
        <end position="71"/>
    </location>
</feature>
<dbReference type="EMBL" id="CALNXI010006029">
    <property type="protein sequence ID" value="CAH3198845.1"/>
    <property type="molecule type" value="Genomic_DNA"/>
</dbReference>
<feature type="region of interest" description="Disordered" evidence="1">
    <location>
        <begin position="1"/>
        <end position="26"/>
    </location>
</feature>
<feature type="transmembrane region" description="Helical" evidence="2">
    <location>
        <begin position="83"/>
        <end position="106"/>
    </location>
</feature>
<keyword evidence="2" id="KW-0472">Membrane</keyword>
<reference evidence="3 4" key="1">
    <citation type="submission" date="2022-05" db="EMBL/GenBank/DDBJ databases">
        <authorList>
            <consortium name="Genoscope - CEA"/>
            <person name="William W."/>
        </authorList>
    </citation>
    <scope>NUCLEOTIDE SEQUENCE [LARGE SCALE GENOMIC DNA]</scope>
</reference>
<evidence type="ECO:0000313" key="3">
    <source>
        <dbReference type="EMBL" id="CAH3198845.1"/>
    </source>
</evidence>
<accession>A0ABN8T3J6</accession>
<sequence>MQVETTNSEHSSRSGRQVGPPRQAQREIPRLSIRRSFSTEASSRRKKIFCLCILCWFIVLCLTGIIVIAVVHFQSSSSRIDQISAGALIGFGLLLIVVLGWTAILYNRFQKSSSIARQDSRAYPPREEMLAFASSDLFGGRGVSTISTDNSASHSDSSSDGTSRRFISRERHYDDERRVIDPVNTRYITDAPITVFHPSNRMVRHYRDRVPGVARPQHLHFPERSRLAIEAPRFYIDRSRGTRHVRTHSNPLPPPYQPPVPTRPLSESLPMGFPPPAYERVIGRMRRFDSTVSEESSLYPPDYQSSPPSPLSLQAVTNTGRRSSLNLPSDRTTESRASLNVAATDRPTSIDVGIQISSSISAPVERSVFVDSPSQSYDQPPPSPSPGISTGEYAIDASFCRLSPGAQASPSSYFTPQRYRSASPRLHSPNPPLHSTARATESSGNDAQTAQAGQAFAPVFLKNNRSPFSRPILSLTSPENTIQESVDNEEESAFESVTETPNSPNQMDQPRPNVVLVYLAQSQEEEIIV</sequence>
<keyword evidence="4" id="KW-1185">Reference proteome</keyword>
<evidence type="ECO:0000313" key="4">
    <source>
        <dbReference type="Proteomes" id="UP001159427"/>
    </source>
</evidence>
<organism evidence="3 4">
    <name type="scientific">Porites evermanni</name>
    <dbReference type="NCBI Taxonomy" id="104178"/>
    <lineage>
        <taxon>Eukaryota</taxon>
        <taxon>Metazoa</taxon>
        <taxon>Cnidaria</taxon>
        <taxon>Anthozoa</taxon>
        <taxon>Hexacorallia</taxon>
        <taxon>Scleractinia</taxon>
        <taxon>Fungiina</taxon>
        <taxon>Poritidae</taxon>
        <taxon>Porites</taxon>
    </lineage>
</organism>
<keyword evidence="2" id="KW-1133">Transmembrane helix</keyword>
<feature type="region of interest" description="Disordered" evidence="1">
    <location>
        <begin position="406"/>
        <end position="450"/>
    </location>
</feature>
<gene>
    <name evidence="3" type="ORF">PEVE_00037156</name>
</gene>
<feature type="region of interest" description="Disordered" evidence="1">
    <location>
        <begin position="148"/>
        <end position="170"/>
    </location>
</feature>
<feature type="region of interest" description="Disordered" evidence="1">
    <location>
        <begin position="292"/>
        <end position="337"/>
    </location>
</feature>
<name>A0ABN8T3J6_9CNID</name>
<feature type="compositionally biased region" description="Polar residues" evidence="1">
    <location>
        <begin position="474"/>
        <end position="485"/>
    </location>
</feature>
<feature type="compositionally biased region" description="Polar residues" evidence="1">
    <location>
        <begin position="406"/>
        <end position="420"/>
    </location>
</feature>
<evidence type="ECO:0000256" key="1">
    <source>
        <dbReference type="SAM" id="MobiDB-lite"/>
    </source>
</evidence>
<keyword evidence="2" id="KW-0812">Transmembrane</keyword>
<feature type="compositionally biased region" description="Low complexity" evidence="1">
    <location>
        <begin position="296"/>
        <end position="314"/>
    </location>
</feature>
<protein>
    <submittedName>
        <fullName evidence="3">Uncharacterized protein</fullName>
    </submittedName>
</protein>